<feature type="transmembrane region" description="Helical" evidence="7">
    <location>
        <begin position="107"/>
        <end position="133"/>
    </location>
</feature>
<keyword evidence="11" id="KW-1185">Reference proteome</keyword>
<dbReference type="AlphaFoldDB" id="A0A5C5CE47"/>
<dbReference type="EMBL" id="JACIEX010000012">
    <property type="protein sequence ID" value="MBB4095657.1"/>
    <property type="molecule type" value="Genomic_DNA"/>
</dbReference>
<reference evidence="8 11" key="3">
    <citation type="submission" date="2020-08" db="EMBL/GenBank/DDBJ databases">
        <title>Genomic Encyclopedia of Type Strains, Phase IV (KMG-IV): sequencing the most valuable type-strain genomes for metagenomic binning, comparative biology and taxonomic classification.</title>
        <authorList>
            <person name="Goeker M."/>
        </authorList>
    </citation>
    <scope>NUCLEOTIDE SEQUENCE [LARGE SCALE GENOMIC DNA]</scope>
    <source>
        <strain evidence="8 11">DSM 23868</strain>
    </source>
</reference>
<dbReference type="InterPro" id="IPR011701">
    <property type="entry name" value="MFS"/>
</dbReference>
<dbReference type="RefSeq" id="WP_140022279.1">
    <property type="nucleotide sequence ID" value="NZ_JACIEX010000012.1"/>
</dbReference>
<feature type="transmembrane region" description="Helical" evidence="7">
    <location>
        <begin position="12"/>
        <end position="38"/>
    </location>
</feature>
<evidence type="ECO:0000256" key="2">
    <source>
        <dbReference type="ARBA" id="ARBA00008335"/>
    </source>
</evidence>
<evidence type="ECO:0000313" key="10">
    <source>
        <dbReference type="Proteomes" id="UP000313390"/>
    </source>
</evidence>
<feature type="transmembrane region" description="Helical" evidence="7">
    <location>
        <begin position="373"/>
        <end position="396"/>
    </location>
</feature>
<keyword evidence="4 7" id="KW-0812">Transmembrane</keyword>
<feature type="transmembrane region" description="Helical" evidence="7">
    <location>
        <begin position="44"/>
        <end position="63"/>
    </location>
</feature>
<dbReference type="Proteomes" id="UP000313390">
    <property type="component" value="Unassembled WGS sequence"/>
</dbReference>
<dbReference type="Pfam" id="PF07690">
    <property type="entry name" value="MFS_1"/>
    <property type="match status" value="1"/>
</dbReference>
<evidence type="ECO:0000256" key="7">
    <source>
        <dbReference type="SAM" id="Phobius"/>
    </source>
</evidence>
<evidence type="ECO:0000313" key="8">
    <source>
        <dbReference type="EMBL" id="MBB4095657.1"/>
    </source>
</evidence>
<evidence type="ECO:0000256" key="5">
    <source>
        <dbReference type="ARBA" id="ARBA00022989"/>
    </source>
</evidence>
<comment type="caution">
    <text evidence="9">The sequence shown here is derived from an EMBL/GenBank/DDBJ whole genome shotgun (WGS) entry which is preliminary data.</text>
</comment>
<protein>
    <submittedName>
        <fullName evidence="8 9">MFS transporter</fullName>
    </submittedName>
</protein>
<dbReference type="EMBL" id="VEWK01000012">
    <property type="protein sequence ID" value="TNV09637.1"/>
    <property type="molecule type" value="Genomic_DNA"/>
</dbReference>
<evidence type="ECO:0000313" key="9">
    <source>
        <dbReference type="EMBL" id="TNV09637.1"/>
    </source>
</evidence>
<dbReference type="Gene3D" id="1.20.1250.20">
    <property type="entry name" value="MFS general substrate transporter like domains"/>
    <property type="match status" value="2"/>
</dbReference>
<comment type="similarity">
    <text evidence="2">Belongs to the major facilitator superfamily.</text>
</comment>
<dbReference type="Proteomes" id="UP000553980">
    <property type="component" value="Unassembled WGS sequence"/>
</dbReference>
<proteinExistence type="inferred from homology"/>
<keyword evidence="6 7" id="KW-0472">Membrane</keyword>
<dbReference type="OrthoDB" id="9787815at2"/>
<gene>
    <name evidence="9" type="ORF">FIB18_19500</name>
    <name evidence="8" type="ORF">GGQ79_004209</name>
</gene>
<keyword evidence="5 7" id="KW-1133">Transmembrane helix</keyword>
<feature type="transmembrane region" description="Helical" evidence="7">
    <location>
        <begin position="170"/>
        <end position="192"/>
    </location>
</feature>
<dbReference type="InterPro" id="IPR004752">
    <property type="entry name" value="AmpG_permease/AT-1"/>
</dbReference>
<keyword evidence="3" id="KW-0813">Transport</keyword>
<name>A0A5C5CE47_9HYPH</name>
<dbReference type="PANTHER" id="PTHR12778:SF10">
    <property type="entry name" value="MAJOR FACILITATOR SUPERFAMILY DOMAIN-CONTAINING PROTEIN 3"/>
    <property type="match status" value="1"/>
</dbReference>
<dbReference type="InterPro" id="IPR036259">
    <property type="entry name" value="MFS_trans_sf"/>
</dbReference>
<evidence type="ECO:0000256" key="4">
    <source>
        <dbReference type="ARBA" id="ARBA00022692"/>
    </source>
</evidence>
<reference evidence="9" key="2">
    <citation type="submission" date="2019-06" db="EMBL/GenBank/DDBJ databases">
        <authorList>
            <person name="Hu M."/>
        </authorList>
    </citation>
    <scope>NUCLEOTIDE SEQUENCE</scope>
    <source>
        <strain evidence="9">08RB2639</strain>
    </source>
</reference>
<reference evidence="9 10" key="1">
    <citation type="journal article" date="2011" name="Int. J. Syst. Evol. Microbiol.">
        <title>Ochrobactrum pecoris sp. nov., isolated from farm animals.</title>
        <authorList>
            <person name="Kampfer P."/>
            <person name="Huber B."/>
            <person name="Busse H.J."/>
            <person name="Scholz H.C."/>
            <person name="Tomaso H."/>
            <person name="Hotzel H."/>
            <person name="Melzer F."/>
        </authorList>
    </citation>
    <scope>NUCLEOTIDE SEQUENCE [LARGE SCALE GENOMIC DNA]</scope>
    <source>
        <strain evidence="9 10">08RB2639</strain>
    </source>
</reference>
<sequence length="406" mass="42501">MANATTASLPRVLIAAGGIYTAQSLIGGLTFMGIPAILRAENVALDRIGLVSLAMLVWGVKFLWSPWTERLRIQPDGRRRSRLIVMTGEIVVALLLIGLGFSGTTSFTTILVLLVLMAVASATVDIACDAYIIEQIAAGKRGAGNVAQVGGGYLGLIFGSGLFVTASALWGWFVACVLLALILLVMSLPMALTPEARCKTVPEMERPGLRNALRRFDIRIGLCMAIVFEMGGRLAQSLSGPFLIDAGVPLSLLGVLNGIGGVVAGVAGAAMGGLIVHRKGAKAAVLLVAMLHIATLCLVAAIVMVHVRQLPVLVGAFMLEAATMAAGFVAIYSRLMDIVSEKQPGVDFTLFQSASAVAAALFGYAGAMLAARAGYSASFGMAFLLALLTPFILRFLERRFMTGVSS</sequence>
<dbReference type="SUPFAM" id="SSF103473">
    <property type="entry name" value="MFS general substrate transporter"/>
    <property type="match status" value="1"/>
</dbReference>
<organism evidence="9 10">
    <name type="scientific">Brucella pecoris</name>
    <dbReference type="NCBI Taxonomy" id="867683"/>
    <lineage>
        <taxon>Bacteria</taxon>
        <taxon>Pseudomonadati</taxon>
        <taxon>Pseudomonadota</taxon>
        <taxon>Alphaproteobacteria</taxon>
        <taxon>Hyphomicrobiales</taxon>
        <taxon>Brucellaceae</taxon>
        <taxon>Brucella/Ochrobactrum group</taxon>
        <taxon>Brucella</taxon>
    </lineage>
</organism>
<feature type="transmembrane region" description="Helical" evidence="7">
    <location>
        <begin position="145"/>
        <end position="164"/>
    </location>
</feature>
<feature type="transmembrane region" description="Helical" evidence="7">
    <location>
        <begin position="255"/>
        <end position="276"/>
    </location>
</feature>
<dbReference type="GO" id="GO:0016020">
    <property type="term" value="C:membrane"/>
    <property type="evidence" value="ECO:0007669"/>
    <property type="project" value="UniProtKB-SubCell"/>
</dbReference>
<evidence type="ECO:0000256" key="3">
    <source>
        <dbReference type="ARBA" id="ARBA00022448"/>
    </source>
</evidence>
<evidence type="ECO:0000256" key="6">
    <source>
        <dbReference type="ARBA" id="ARBA00023136"/>
    </source>
</evidence>
<feature type="transmembrane region" description="Helical" evidence="7">
    <location>
        <begin position="345"/>
        <end position="367"/>
    </location>
</feature>
<evidence type="ECO:0000313" key="11">
    <source>
        <dbReference type="Proteomes" id="UP000553980"/>
    </source>
</evidence>
<feature type="transmembrane region" description="Helical" evidence="7">
    <location>
        <begin position="312"/>
        <end position="333"/>
    </location>
</feature>
<feature type="transmembrane region" description="Helical" evidence="7">
    <location>
        <begin position="283"/>
        <end position="306"/>
    </location>
</feature>
<dbReference type="PANTHER" id="PTHR12778">
    <property type="entry name" value="SOLUTE CARRIER FAMILY 33 ACETYL-COA TRANSPORTER -RELATED"/>
    <property type="match status" value="1"/>
</dbReference>
<comment type="subcellular location">
    <subcellularLocation>
        <location evidence="1">Membrane</location>
        <topology evidence="1">Multi-pass membrane protein</topology>
    </subcellularLocation>
</comment>
<dbReference type="GO" id="GO:0022857">
    <property type="term" value="F:transmembrane transporter activity"/>
    <property type="evidence" value="ECO:0007669"/>
    <property type="project" value="InterPro"/>
</dbReference>
<feature type="transmembrane region" description="Helical" evidence="7">
    <location>
        <begin position="216"/>
        <end position="235"/>
    </location>
</feature>
<evidence type="ECO:0000256" key="1">
    <source>
        <dbReference type="ARBA" id="ARBA00004141"/>
    </source>
</evidence>
<accession>A0A5C5CE47</accession>
<feature type="transmembrane region" description="Helical" evidence="7">
    <location>
        <begin position="83"/>
        <end position="101"/>
    </location>
</feature>